<dbReference type="EMBL" id="CM055101">
    <property type="protein sequence ID" value="KAJ7541507.1"/>
    <property type="molecule type" value="Genomic_DNA"/>
</dbReference>
<proteinExistence type="predicted"/>
<protein>
    <submittedName>
        <fullName evidence="1">Uncharacterized protein</fullName>
    </submittedName>
</protein>
<name>A0ACC2CHS5_DIPCM</name>
<sequence>MLLVPIFCACPMLVLSNLLNGVCGSPYFFPHSIMVFLAKKKLDLILSTTFTNSEHDRITSTDINCVQYTACVSIGVRILERR</sequence>
<keyword evidence="2" id="KW-1185">Reference proteome</keyword>
<gene>
    <name evidence="1" type="ORF">O6H91_10G063300</name>
</gene>
<reference evidence="2" key="1">
    <citation type="journal article" date="2024" name="Proc. Natl. Acad. Sci. U.S.A.">
        <title>Extraordinary preservation of gene collinearity over three hundred million years revealed in homosporous lycophytes.</title>
        <authorList>
            <person name="Li C."/>
            <person name="Wickell D."/>
            <person name="Kuo L.Y."/>
            <person name="Chen X."/>
            <person name="Nie B."/>
            <person name="Liao X."/>
            <person name="Peng D."/>
            <person name="Ji J."/>
            <person name="Jenkins J."/>
            <person name="Williams M."/>
            <person name="Shu S."/>
            <person name="Plott C."/>
            <person name="Barry K."/>
            <person name="Rajasekar S."/>
            <person name="Grimwood J."/>
            <person name="Han X."/>
            <person name="Sun S."/>
            <person name="Hou Z."/>
            <person name="He W."/>
            <person name="Dai G."/>
            <person name="Sun C."/>
            <person name="Schmutz J."/>
            <person name="Leebens-Mack J.H."/>
            <person name="Li F.W."/>
            <person name="Wang L."/>
        </authorList>
    </citation>
    <scope>NUCLEOTIDE SEQUENCE [LARGE SCALE GENOMIC DNA]</scope>
    <source>
        <strain evidence="2">cv. PW_Plant_1</strain>
    </source>
</reference>
<accession>A0ACC2CHS5</accession>
<organism evidence="1 2">
    <name type="scientific">Diphasiastrum complanatum</name>
    <name type="common">Issler's clubmoss</name>
    <name type="synonym">Lycopodium complanatum</name>
    <dbReference type="NCBI Taxonomy" id="34168"/>
    <lineage>
        <taxon>Eukaryota</taxon>
        <taxon>Viridiplantae</taxon>
        <taxon>Streptophyta</taxon>
        <taxon>Embryophyta</taxon>
        <taxon>Tracheophyta</taxon>
        <taxon>Lycopodiopsida</taxon>
        <taxon>Lycopodiales</taxon>
        <taxon>Lycopodiaceae</taxon>
        <taxon>Lycopodioideae</taxon>
        <taxon>Diphasiastrum</taxon>
    </lineage>
</organism>
<evidence type="ECO:0000313" key="1">
    <source>
        <dbReference type="EMBL" id="KAJ7541507.1"/>
    </source>
</evidence>
<dbReference type="Proteomes" id="UP001162992">
    <property type="component" value="Chromosome 10"/>
</dbReference>
<evidence type="ECO:0000313" key="2">
    <source>
        <dbReference type="Proteomes" id="UP001162992"/>
    </source>
</evidence>
<comment type="caution">
    <text evidence="1">The sequence shown here is derived from an EMBL/GenBank/DDBJ whole genome shotgun (WGS) entry which is preliminary data.</text>
</comment>